<feature type="compositionally biased region" description="Low complexity" evidence="1">
    <location>
        <begin position="92"/>
        <end position="148"/>
    </location>
</feature>
<feature type="region of interest" description="Disordered" evidence="1">
    <location>
        <begin position="89"/>
        <end position="170"/>
    </location>
</feature>
<dbReference type="GO" id="GO:0019901">
    <property type="term" value="F:protein kinase binding"/>
    <property type="evidence" value="ECO:0007669"/>
    <property type="project" value="TreeGrafter"/>
</dbReference>
<dbReference type="SUPFAM" id="SSF81296">
    <property type="entry name" value="E set domains"/>
    <property type="match status" value="1"/>
</dbReference>
<proteinExistence type="predicted"/>
<reference evidence="3 4" key="1">
    <citation type="submission" date="2017-03" db="EMBL/GenBank/DDBJ databases">
        <title>Widespread Adenine N6-methylation of Active Genes in Fungi.</title>
        <authorList>
            <consortium name="DOE Joint Genome Institute"/>
            <person name="Mondo S.J."/>
            <person name="Dannebaum R.O."/>
            <person name="Kuo R.C."/>
            <person name="Louie K.B."/>
            <person name="Bewick A.J."/>
            <person name="Labutti K."/>
            <person name="Haridas S."/>
            <person name="Kuo A."/>
            <person name="Salamov A."/>
            <person name="Ahrendt S.R."/>
            <person name="Lau R."/>
            <person name="Bowen B.P."/>
            <person name="Lipzen A."/>
            <person name="Sullivan W."/>
            <person name="Andreopoulos W.B."/>
            <person name="Clum A."/>
            <person name="Lindquist E."/>
            <person name="Daum C."/>
            <person name="Northen T.R."/>
            <person name="Ramamoorthy G."/>
            <person name="Schmitz R.J."/>
            <person name="Gryganskyi A."/>
            <person name="Culley D."/>
            <person name="Magnuson J."/>
            <person name="James T.Y."/>
            <person name="O'Malley M.A."/>
            <person name="Stajich J.E."/>
            <person name="Spatafora J.W."/>
            <person name="Visel A."/>
            <person name="Grigoriev I.V."/>
        </authorList>
    </citation>
    <scope>NUCLEOTIDE SEQUENCE [LARGE SCALE GENOMIC DNA]</scope>
    <source>
        <strain evidence="3 4">NRRL Y-17943</strain>
    </source>
</reference>
<feature type="domain" description="AMP-activated protein kinase glycogen-binding" evidence="2">
    <location>
        <begin position="6"/>
        <end position="84"/>
    </location>
</feature>
<dbReference type="CDD" id="cd02859">
    <property type="entry name" value="E_set_AMPKbeta_like_N"/>
    <property type="match status" value="1"/>
</dbReference>
<feature type="compositionally biased region" description="Basic and acidic residues" evidence="1">
    <location>
        <begin position="263"/>
        <end position="272"/>
    </location>
</feature>
<feature type="compositionally biased region" description="Basic and acidic residues" evidence="1">
    <location>
        <begin position="482"/>
        <end position="496"/>
    </location>
</feature>
<protein>
    <recommendedName>
        <fullName evidence="2">AMP-activated protein kinase glycogen-binding domain-containing protein</fullName>
    </recommendedName>
</protein>
<dbReference type="InParanoid" id="A0A1Y1UD00"/>
<feature type="region of interest" description="Disordered" evidence="1">
    <location>
        <begin position="263"/>
        <end position="283"/>
    </location>
</feature>
<dbReference type="GO" id="GO:0005737">
    <property type="term" value="C:cytoplasm"/>
    <property type="evidence" value="ECO:0007669"/>
    <property type="project" value="TreeGrafter"/>
</dbReference>
<dbReference type="InterPro" id="IPR014756">
    <property type="entry name" value="Ig_E-set"/>
</dbReference>
<feature type="compositionally biased region" description="Low complexity" evidence="1">
    <location>
        <begin position="414"/>
        <end position="466"/>
    </location>
</feature>
<dbReference type="STRING" id="4999.A0A1Y1UD00"/>
<dbReference type="GO" id="GO:0031588">
    <property type="term" value="C:nucleotide-activated protein kinase complex"/>
    <property type="evidence" value="ECO:0007669"/>
    <property type="project" value="TreeGrafter"/>
</dbReference>
<dbReference type="AlphaFoldDB" id="A0A1Y1UD00"/>
<dbReference type="GO" id="GO:0005634">
    <property type="term" value="C:nucleus"/>
    <property type="evidence" value="ECO:0007669"/>
    <property type="project" value="TreeGrafter"/>
</dbReference>
<sequence>MSQHKARFTWGVGPEKVFVAGGFNNWSGDASPLEKQADGTFAGEFEVPWGEKQAFKYVVDGEWKVREDEAKEWDAAGNMNNVYTAPHKPEAAETATAPAPAAATTTSTSDSTTAQHAPETLLASSAPAAAGSSEASTAAPVAAETTPAQIEKTAANTDIGASSTAPHEDRFMSEEAKEVLEKAAEIGAGALAALGAAVGGAVVAAEKAIGVDVTHSQPMSLDEAKAQGIDVNALEEKEAPTDAVSPVGTKPSADGIAALEEKAKELKLDSHEPTTGSSAAAVSLSEALKSDDVEIVKHDIPAQDETTDSHKTVPAPIIVAVGPPDAIKDRSLNGAAPGTTTDSVGTKPIDSAPDVSAVEAKRDAEQHPALTGSTPAAAQGKITDAVTPSQSTATEGGLNSEVVEAGAAVSQAHGATGTTLAHAKETSTATTATTDSNAGVAPPATPAKKAPVTAASTPAKSTTSTPGKDADGRKRKTSFFKKMKEAFSSPKDKEKK</sequence>
<name>A0A1Y1UD00_9TREE</name>
<dbReference type="PANTHER" id="PTHR10343:SF94">
    <property type="entry name" value="MDG1P"/>
    <property type="match status" value="1"/>
</dbReference>
<accession>A0A1Y1UD00</accession>
<feature type="region of interest" description="Disordered" evidence="1">
    <location>
        <begin position="414"/>
        <end position="496"/>
    </location>
</feature>
<comment type="caution">
    <text evidence="3">The sequence shown here is derived from an EMBL/GenBank/DDBJ whole genome shotgun (WGS) entry which is preliminary data.</text>
</comment>
<evidence type="ECO:0000259" key="2">
    <source>
        <dbReference type="Pfam" id="PF16561"/>
    </source>
</evidence>
<dbReference type="EMBL" id="NBSH01000011">
    <property type="protein sequence ID" value="ORX35404.1"/>
    <property type="molecule type" value="Genomic_DNA"/>
</dbReference>
<dbReference type="GO" id="GO:0007165">
    <property type="term" value="P:signal transduction"/>
    <property type="evidence" value="ECO:0007669"/>
    <property type="project" value="TreeGrafter"/>
</dbReference>
<dbReference type="Gene3D" id="2.60.40.10">
    <property type="entry name" value="Immunoglobulins"/>
    <property type="match status" value="1"/>
</dbReference>
<feature type="compositionally biased region" description="Polar residues" evidence="1">
    <location>
        <begin position="154"/>
        <end position="165"/>
    </location>
</feature>
<dbReference type="Proteomes" id="UP000193218">
    <property type="component" value="Unassembled WGS sequence"/>
</dbReference>
<organism evidence="3 4">
    <name type="scientific">Kockovaella imperatae</name>
    <dbReference type="NCBI Taxonomy" id="4999"/>
    <lineage>
        <taxon>Eukaryota</taxon>
        <taxon>Fungi</taxon>
        <taxon>Dikarya</taxon>
        <taxon>Basidiomycota</taxon>
        <taxon>Agaricomycotina</taxon>
        <taxon>Tremellomycetes</taxon>
        <taxon>Tremellales</taxon>
        <taxon>Cuniculitremaceae</taxon>
        <taxon>Kockovaella</taxon>
    </lineage>
</organism>
<feature type="region of interest" description="Disordered" evidence="1">
    <location>
        <begin position="324"/>
        <end position="398"/>
    </location>
</feature>
<dbReference type="OrthoDB" id="5873279at2759"/>
<dbReference type="RefSeq" id="XP_021869594.1">
    <property type="nucleotide sequence ID" value="XM_022016544.1"/>
</dbReference>
<evidence type="ECO:0000313" key="4">
    <source>
        <dbReference type="Proteomes" id="UP000193218"/>
    </source>
</evidence>
<dbReference type="GeneID" id="33558353"/>
<evidence type="ECO:0000313" key="3">
    <source>
        <dbReference type="EMBL" id="ORX35404.1"/>
    </source>
</evidence>
<dbReference type="Pfam" id="PF16561">
    <property type="entry name" value="AMPK1_CBM"/>
    <property type="match status" value="1"/>
</dbReference>
<dbReference type="PANTHER" id="PTHR10343">
    <property type="entry name" value="5'-AMP-ACTIVATED PROTEIN KINASE , BETA SUBUNIT"/>
    <property type="match status" value="1"/>
</dbReference>
<dbReference type="InterPro" id="IPR050827">
    <property type="entry name" value="CRP1_MDG1_kinase"/>
</dbReference>
<gene>
    <name evidence="3" type="ORF">BD324DRAFT_632692</name>
</gene>
<dbReference type="InterPro" id="IPR013783">
    <property type="entry name" value="Ig-like_fold"/>
</dbReference>
<dbReference type="InterPro" id="IPR032640">
    <property type="entry name" value="AMPK1_CBM"/>
</dbReference>
<keyword evidence="4" id="KW-1185">Reference proteome</keyword>
<evidence type="ECO:0000256" key="1">
    <source>
        <dbReference type="SAM" id="MobiDB-lite"/>
    </source>
</evidence>